<evidence type="ECO:0000256" key="6">
    <source>
        <dbReference type="ARBA" id="ARBA00023136"/>
    </source>
</evidence>
<keyword evidence="2" id="KW-1003">Cell membrane</keyword>
<keyword evidence="5 7" id="KW-1133">Transmembrane helix</keyword>
<evidence type="ECO:0000313" key="9">
    <source>
        <dbReference type="Proteomes" id="UP000248916"/>
    </source>
</evidence>
<dbReference type="InterPro" id="IPR051800">
    <property type="entry name" value="PqiA-PqiB_transport"/>
</dbReference>
<gene>
    <name evidence="8" type="ORF">LX81_01509</name>
</gene>
<feature type="transmembrane region" description="Helical" evidence="7">
    <location>
        <begin position="148"/>
        <end position="167"/>
    </location>
</feature>
<keyword evidence="9" id="KW-1185">Reference proteome</keyword>
<feature type="transmembrane region" description="Helical" evidence="7">
    <location>
        <begin position="94"/>
        <end position="127"/>
    </location>
</feature>
<dbReference type="EMBL" id="QKZL01000004">
    <property type="protein sequence ID" value="PZX17780.1"/>
    <property type="molecule type" value="Genomic_DNA"/>
</dbReference>
<evidence type="ECO:0000256" key="4">
    <source>
        <dbReference type="ARBA" id="ARBA00022692"/>
    </source>
</evidence>
<organism evidence="8 9">
    <name type="scientific">Palleronia aestuarii</name>
    <dbReference type="NCBI Taxonomy" id="568105"/>
    <lineage>
        <taxon>Bacteria</taxon>
        <taxon>Pseudomonadati</taxon>
        <taxon>Pseudomonadota</taxon>
        <taxon>Alphaproteobacteria</taxon>
        <taxon>Rhodobacterales</taxon>
        <taxon>Roseobacteraceae</taxon>
        <taxon>Palleronia</taxon>
    </lineage>
</organism>
<comment type="subcellular location">
    <subcellularLocation>
        <location evidence="1">Cell inner membrane</location>
    </subcellularLocation>
</comment>
<feature type="transmembrane region" description="Helical" evidence="7">
    <location>
        <begin position="173"/>
        <end position="195"/>
    </location>
</feature>
<evidence type="ECO:0000256" key="5">
    <source>
        <dbReference type="ARBA" id="ARBA00022989"/>
    </source>
</evidence>
<evidence type="ECO:0000256" key="2">
    <source>
        <dbReference type="ARBA" id="ARBA00022475"/>
    </source>
</evidence>
<evidence type="ECO:0000256" key="1">
    <source>
        <dbReference type="ARBA" id="ARBA00004533"/>
    </source>
</evidence>
<dbReference type="Pfam" id="PF04403">
    <property type="entry name" value="PqiA"/>
    <property type="match status" value="1"/>
</dbReference>
<keyword evidence="6 7" id="KW-0472">Membrane</keyword>
<evidence type="ECO:0000256" key="7">
    <source>
        <dbReference type="SAM" id="Phobius"/>
    </source>
</evidence>
<dbReference type="GO" id="GO:0005886">
    <property type="term" value="C:plasma membrane"/>
    <property type="evidence" value="ECO:0007669"/>
    <property type="project" value="UniProtKB-SubCell"/>
</dbReference>
<protein>
    <submittedName>
        <fullName evidence="8">Paraquat-inducible protein A</fullName>
    </submittedName>
</protein>
<feature type="transmembrane region" description="Helical" evidence="7">
    <location>
        <begin position="54"/>
        <end position="74"/>
    </location>
</feature>
<dbReference type="PANTHER" id="PTHR30462">
    <property type="entry name" value="INTERMEMBRANE TRANSPORT PROTEIN PQIB-RELATED"/>
    <property type="match status" value="1"/>
</dbReference>
<proteinExistence type="predicted"/>
<reference evidence="8 9" key="1">
    <citation type="submission" date="2018-06" db="EMBL/GenBank/DDBJ databases">
        <title>Genomic Encyclopedia of Archaeal and Bacterial Type Strains, Phase II (KMG-II): from individual species to whole genera.</title>
        <authorList>
            <person name="Goeker M."/>
        </authorList>
    </citation>
    <scope>NUCLEOTIDE SEQUENCE [LARGE SCALE GENOMIC DNA]</scope>
    <source>
        <strain evidence="8 9">DSM 22009</strain>
    </source>
</reference>
<dbReference type="PANTHER" id="PTHR30462:SF3">
    <property type="entry name" value="INTERMEMBRANE TRANSPORT PROTEIN PQIA"/>
    <property type="match status" value="1"/>
</dbReference>
<accession>A0A2W7NCS3</accession>
<dbReference type="Proteomes" id="UP000248916">
    <property type="component" value="Unassembled WGS sequence"/>
</dbReference>
<keyword evidence="4 7" id="KW-0812">Transmembrane</keyword>
<evidence type="ECO:0000256" key="3">
    <source>
        <dbReference type="ARBA" id="ARBA00022519"/>
    </source>
</evidence>
<keyword evidence="3" id="KW-0997">Cell inner membrane</keyword>
<dbReference type="OrthoDB" id="9800207at2"/>
<dbReference type="RefSeq" id="WP_111536662.1">
    <property type="nucleotide sequence ID" value="NZ_QKZL01000004.1"/>
</dbReference>
<name>A0A2W7NCS3_9RHOB</name>
<dbReference type="AlphaFoldDB" id="A0A2W7NCS3"/>
<comment type="caution">
    <text evidence="8">The sequence shown here is derived from an EMBL/GenBank/DDBJ whole genome shotgun (WGS) entry which is preliminary data.</text>
</comment>
<dbReference type="InterPro" id="IPR007498">
    <property type="entry name" value="PqiA-like"/>
</dbReference>
<evidence type="ECO:0000313" key="8">
    <source>
        <dbReference type="EMBL" id="PZX17780.1"/>
    </source>
</evidence>
<sequence>MALSGRIATPPLTARESGLVACTRCTKVWPLGTESCARCGSTLVSRDYRSLQRVWAWLTVGILCYIPANLYPMLETRMLFTTQRSTIVEGALDLAAHGAVGIALIIFVASVLIPVGKFIAVGWLAYSVSKPLSMEPHRRHKLYELVEFIGRWSMIDVFVVAIMSALVQLNVAAAIHPGPAAITFALSVIFTMLAAQSFDPRMIWDTQDGRPPSE</sequence>